<dbReference type="EMBL" id="WBXO01000006">
    <property type="protein sequence ID" value="KAB2952277.1"/>
    <property type="molecule type" value="Genomic_DNA"/>
</dbReference>
<dbReference type="GO" id="GO:0005737">
    <property type="term" value="C:cytoplasm"/>
    <property type="evidence" value="ECO:0007669"/>
    <property type="project" value="UniProtKB-SubCell"/>
</dbReference>
<dbReference type="GO" id="GO:0006018">
    <property type="term" value="P:2-deoxyribose 1-phosphate catabolic process"/>
    <property type="evidence" value="ECO:0007669"/>
    <property type="project" value="UniProtKB-UniRule"/>
</dbReference>
<evidence type="ECO:0000256" key="3">
    <source>
        <dbReference type="ARBA" id="ARBA00023239"/>
    </source>
</evidence>
<dbReference type="FunFam" id="3.20.20.70:FF:000044">
    <property type="entry name" value="Deoxyribose-phosphate aldolase"/>
    <property type="match status" value="1"/>
</dbReference>
<dbReference type="NCBIfam" id="TIGR00126">
    <property type="entry name" value="deoC"/>
    <property type="match status" value="1"/>
</dbReference>
<organism evidence="8 9">
    <name type="scientific">Heliorestis acidaminivorans</name>
    <dbReference type="NCBI Taxonomy" id="553427"/>
    <lineage>
        <taxon>Bacteria</taxon>
        <taxon>Bacillati</taxon>
        <taxon>Bacillota</taxon>
        <taxon>Clostridia</taxon>
        <taxon>Eubacteriales</taxon>
        <taxon>Heliobacteriaceae</taxon>
        <taxon>Heliorestis</taxon>
    </lineage>
</organism>
<comment type="subcellular location">
    <subcellularLocation>
        <location evidence="7">Cytoplasm</location>
    </subcellularLocation>
</comment>
<keyword evidence="3 7" id="KW-0456">Lyase</keyword>
<dbReference type="GO" id="GO:0004139">
    <property type="term" value="F:deoxyribose-phosphate aldolase activity"/>
    <property type="evidence" value="ECO:0007669"/>
    <property type="project" value="UniProtKB-UniRule"/>
</dbReference>
<evidence type="ECO:0000313" key="9">
    <source>
        <dbReference type="Proteomes" id="UP000468766"/>
    </source>
</evidence>
<dbReference type="SUPFAM" id="SSF51569">
    <property type="entry name" value="Aldolase"/>
    <property type="match status" value="1"/>
</dbReference>
<dbReference type="InterPro" id="IPR011343">
    <property type="entry name" value="DeoC"/>
</dbReference>
<evidence type="ECO:0000313" key="8">
    <source>
        <dbReference type="EMBL" id="KAB2952277.1"/>
    </source>
</evidence>
<proteinExistence type="inferred from homology"/>
<dbReference type="Pfam" id="PF01791">
    <property type="entry name" value="DeoC"/>
    <property type="match status" value="1"/>
</dbReference>
<accession>A0A6I0F4R4</accession>
<gene>
    <name evidence="7 8" type="primary">deoC</name>
    <name evidence="8" type="ORF">F9B85_08905</name>
</gene>
<dbReference type="PANTHER" id="PTHR10889:SF1">
    <property type="entry name" value="DEOXYRIBOSE-PHOSPHATE ALDOLASE"/>
    <property type="match status" value="1"/>
</dbReference>
<dbReference type="HAMAP" id="MF_00114">
    <property type="entry name" value="DeoC_type1"/>
    <property type="match status" value="1"/>
</dbReference>
<dbReference type="OrthoDB" id="9778711at2"/>
<evidence type="ECO:0000256" key="4">
    <source>
        <dbReference type="ARBA" id="ARBA00023270"/>
    </source>
</evidence>
<comment type="function">
    <text evidence="6 7">Catalyzes a reversible aldol reaction between acetaldehyde and D-glyceraldehyde 3-phosphate to generate 2-deoxy-D-ribose 5-phosphate.</text>
</comment>
<dbReference type="EC" id="4.1.2.4" evidence="7"/>
<comment type="catalytic activity">
    <reaction evidence="5 7">
        <text>2-deoxy-D-ribose 5-phosphate = D-glyceraldehyde 3-phosphate + acetaldehyde</text>
        <dbReference type="Rhea" id="RHEA:12821"/>
        <dbReference type="ChEBI" id="CHEBI:15343"/>
        <dbReference type="ChEBI" id="CHEBI:59776"/>
        <dbReference type="ChEBI" id="CHEBI:62877"/>
        <dbReference type="EC" id="4.1.2.4"/>
    </reaction>
</comment>
<dbReference type="GO" id="GO:0009264">
    <property type="term" value="P:deoxyribonucleotide catabolic process"/>
    <property type="evidence" value="ECO:0007669"/>
    <property type="project" value="UniProtKB-UniRule"/>
</dbReference>
<dbReference type="InterPro" id="IPR028581">
    <property type="entry name" value="DeoC_typeI"/>
</dbReference>
<dbReference type="CDD" id="cd00959">
    <property type="entry name" value="DeoC"/>
    <property type="match status" value="1"/>
</dbReference>
<dbReference type="InterPro" id="IPR013785">
    <property type="entry name" value="Aldolase_TIM"/>
</dbReference>
<evidence type="ECO:0000256" key="5">
    <source>
        <dbReference type="ARBA" id="ARBA00048791"/>
    </source>
</evidence>
<keyword evidence="9" id="KW-1185">Reference proteome</keyword>
<evidence type="ECO:0000256" key="6">
    <source>
        <dbReference type="ARBA" id="ARBA00056337"/>
    </source>
</evidence>
<comment type="caution">
    <text evidence="8">The sequence shown here is derived from an EMBL/GenBank/DDBJ whole genome shotgun (WGS) entry which is preliminary data.</text>
</comment>
<keyword evidence="4 7" id="KW-0704">Schiff base</keyword>
<evidence type="ECO:0000256" key="1">
    <source>
        <dbReference type="ARBA" id="ARBA00010936"/>
    </source>
</evidence>
<dbReference type="AlphaFoldDB" id="A0A6I0F4R4"/>
<dbReference type="UniPathway" id="UPA00002">
    <property type="reaction ID" value="UER00468"/>
</dbReference>
<evidence type="ECO:0000256" key="2">
    <source>
        <dbReference type="ARBA" id="ARBA00022490"/>
    </source>
</evidence>
<comment type="similarity">
    <text evidence="1 7">Belongs to the DeoC/FbaB aldolase family. DeoC type 1 subfamily.</text>
</comment>
<dbReference type="SMART" id="SM01133">
    <property type="entry name" value="DeoC"/>
    <property type="match status" value="1"/>
</dbReference>
<dbReference type="InterPro" id="IPR002915">
    <property type="entry name" value="DeoC/FbaB/LacD_aldolase"/>
</dbReference>
<dbReference type="PIRSF" id="PIRSF001357">
    <property type="entry name" value="DeoC"/>
    <property type="match status" value="1"/>
</dbReference>
<comment type="pathway">
    <text evidence="7">Carbohydrate degradation; 2-deoxy-D-ribose 1-phosphate degradation; D-glyceraldehyde 3-phosphate and acetaldehyde from 2-deoxy-alpha-D-ribose 1-phosphate: step 2/2.</text>
</comment>
<evidence type="ECO:0000256" key="7">
    <source>
        <dbReference type="HAMAP-Rule" id="MF_00114"/>
    </source>
</evidence>
<feature type="active site" description="Schiff-base intermediate with acetaldehyde" evidence="7">
    <location>
        <position position="156"/>
    </location>
</feature>
<protein>
    <recommendedName>
        <fullName evidence="7">Deoxyribose-phosphate aldolase</fullName>
        <shortName evidence="7">DERA</shortName>
        <ecNumber evidence="7">4.1.2.4</ecNumber>
    </recommendedName>
    <alternativeName>
        <fullName evidence="7">2-deoxy-D-ribose 5-phosphate aldolase</fullName>
    </alternativeName>
    <alternativeName>
        <fullName evidence="7">Phosphodeoxyriboaldolase</fullName>
        <shortName evidence="7">Deoxyriboaldolase</shortName>
    </alternativeName>
</protein>
<feature type="active site" description="Proton donor/acceptor" evidence="7">
    <location>
        <position position="185"/>
    </location>
</feature>
<keyword evidence="2 7" id="KW-0963">Cytoplasm</keyword>
<name>A0A6I0F4R4_9FIRM</name>
<dbReference type="RefSeq" id="WP_151620065.1">
    <property type="nucleotide sequence ID" value="NZ_WBXO01000006.1"/>
</dbReference>
<dbReference type="Gene3D" id="3.20.20.70">
    <property type="entry name" value="Aldolase class I"/>
    <property type="match status" value="1"/>
</dbReference>
<dbReference type="Proteomes" id="UP000468766">
    <property type="component" value="Unassembled WGS sequence"/>
</dbReference>
<feature type="active site" description="Proton donor/acceptor" evidence="7">
    <location>
        <position position="91"/>
    </location>
</feature>
<reference evidence="8 9" key="1">
    <citation type="submission" date="2019-10" db="EMBL/GenBank/DDBJ databases">
        <title>Whole-genome sequence of the extremophile Heliorestis acidaminivorans DSM 24790.</title>
        <authorList>
            <person name="Kyndt J.A."/>
            <person name="Meyer T.E."/>
        </authorList>
    </citation>
    <scope>NUCLEOTIDE SEQUENCE [LARGE SCALE GENOMIC DNA]</scope>
    <source>
        <strain evidence="8 9">DSM 24790</strain>
    </source>
</reference>
<dbReference type="GO" id="GO:0016052">
    <property type="term" value="P:carbohydrate catabolic process"/>
    <property type="evidence" value="ECO:0007669"/>
    <property type="project" value="TreeGrafter"/>
</dbReference>
<dbReference type="PANTHER" id="PTHR10889">
    <property type="entry name" value="DEOXYRIBOSE-PHOSPHATE ALDOLASE"/>
    <property type="match status" value="1"/>
</dbReference>
<sequence length="222" mass="23494">MIQDLAVRIDHTLLKAEAQEKEISKLCLEAVQYSFASVCVNPLWVEKSAQLLAGSPVKVATVIAFPLGATLPALKASEAREMLQKGAQELDMVMNLGLAKAGNWDAVQDDISAVVEEARSYSDIIVKVILETALLKPEEIEEACRRAVQAGADYVKTSTGFGPAGATLEDVALMKKTVAGKAKVKASGGIRSAQEALAMIQAGADRLGTSASLKIIEQIKAT</sequence>